<sequence>MLIGGKLMHLGAGALRSTATNRRLMSSHTTSESRKIWFLVRDVQKLNHDDAIAMIRKTVHSHAAAVPRSIDLNRLLGAIAGTKRYDLVLAMYREMESLGVSPNVYSLNVVIGGLCSSGEAELALATLGKMIRIGVKPDTVTLNTLIKSYCSEGRVDEAKKLAENLSKFGIESNLITLNTLVHGLCLQGDVHGAVKAVEDALEDGVETDGFTYGPILNRVCKAGNSTLALKLLRYMEERNVDVNQVKYTIVMDCLCKDGKVEEAITLYQEMETKGMRVDIEAYTCLLEQLEPPDDEIPGAHGAPSTVLQHIGEKWQNNPSLVSFLQYATSVDVSSLSSLSLNPNFKDTVFCHAAVLNVLTSHGISCHVPRIFISMTKMCRSVQECMLVADFYRRFKSQLTPKYCHALLDLLAKYDVVVEMKKVYTEMLEKGMVSSRGNYTPNLMIESYCKRGYVVASRQYLCKMIQAGLAPDHVTFTSLILGHCRRHHVEAAFHVFKEMVDHGCAQCYEKLILEICEIRNLEMAERVLDQMLKEGIIPSDCVFIALVNRCCMLQEYGEAVKIVEDMIRCGHLLPFEYCKTLVYRLYDVGDKRRAGSVIKKLLCSGFYHDELACENWLNVGQSGSLLHLLFYELQPSSALFL</sequence>
<proteinExistence type="inferred from homology"/>
<feature type="repeat" description="PPR" evidence="3">
    <location>
        <begin position="243"/>
        <end position="277"/>
    </location>
</feature>
<evidence type="ECO:0000313" key="4">
    <source>
        <dbReference type="EMBL" id="KAG2249697.1"/>
    </source>
</evidence>
<dbReference type="InterPro" id="IPR002885">
    <property type="entry name" value="PPR_rpt"/>
</dbReference>
<dbReference type="AlphaFoldDB" id="A0A8X7PEZ4"/>
<feature type="repeat" description="PPR" evidence="3">
    <location>
        <begin position="138"/>
        <end position="172"/>
    </location>
</feature>
<evidence type="ECO:0000256" key="3">
    <source>
        <dbReference type="PROSITE-ProRule" id="PRU00708"/>
    </source>
</evidence>
<dbReference type="OrthoDB" id="1031825at2759"/>
<feature type="repeat" description="PPR" evidence="3">
    <location>
        <begin position="103"/>
        <end position="137"/>
    </location>
</feature>
<dbReference type="Pfam" id="PF01535">
    <property type="entry name" value="PPR"/>
    <property type="match status" value="1"/>
</dbReference>
<dbReference type="Pfam" id="PF13812">
    <property type="entry name" value="PPR_3"/>
    <property type="match status" value="1"/>
</dbReference>
<dbReference type="Proteomes" id="UP000886595">
    <property type="component" value="Unassembled WGS sequence"/>
</dbReference>
<accession>A0A8X7PEZ4</accession>
<dbReference type="InterPro" id="IPR011990">
    <property type="entry name" value="TPR-like_helical_dom_sf"/>
</dbReference>
<comment type="similarity">
    <text evidence="1">Belongs to the PPR family. P subfamily.</text>
</comment>
<comment type="caution">
    <text evidence="4">The sequence shown here is derived from an EMBL/GenBank/DDBJ whole genome shotgun (WGS) entry which is preliminary data.</text>
</comment>
<dbReference type="PANTHER" id="PTHR47939">
    <property type="entry name" value="MEMBRANE-ASSOCIATED SALT-INDUCIBLE PROTEIN-LIKE"/>
    <property type="match status" value="1"/>
</dbReference>
<dbReference type="Pfam" id="PF12854">
    <property type="entry name" value="PPR_1"/>
    <property type="match status" value="1"/>
</dbReference>
<dbReference type="NCBIfam" id="TIGR00756">
    <property type="entry name" value="PPR"/>
    <property type="match status" value="6"/>
</dbReference>
<reference evidence="4 5" key="1">
    <citation type="submission" date="2020-02" db="EMBL/GenBank/DDBJ databases">
        <authorList>
            <person name="Ma Q."/>
            <person name="Huang Y."/>
            <person name="Song X."/>
            <person name="Pei D."/>
        </authorList>
    </citation>
    <scope>NUCLEOTIDE SEQUENCE [LARGE SCALE GENOMIC DNA]</scope>
    <source>
        <strain evidence="4">Sxm20200214</strain>
        <tissue evidence="4">Leaf</tissue>
    </source>
</reference>
<evidence type="ECO:0000313" key="5">
    <source>
        <dbReference type="Proteomes" id="UP000886595"/>
    </source>
</evidence>
<dbReference type="EMBL" id="JAAMPC010000017">
    <property type="protein sequence ID" value="KAG2249697.1"/>
    <property type="molecule type" value="Genomic_DNA"/>
</dbReference>
<dbReference type="PANTHER" id="PTHR47939:SF13">
    <property type="entry name" value="OS03G0201400 PROTEIN"/>
    <property type="match status" value="1"/>
</dbReference>
<evidence type="ECO:0008006" key="6">
    <source>
        <dbReference type="Google" id="ProtNLM"/>
    </source>
</evidence>
<name>A0A8X7PEZ4_BRACI</name>
<dbReference type="PROSITE" id="PS51375">
    <property type="entry name" value="PPR"/>
    <property type="match status" value="7"/>
</dbReference>
<keyword evidence="5" id="KW-1185">Reference proteome</keyword>
<organism evidence="4 5">
    <name type="scientific">Brassica carinata</name>
    <name type="common">Ethiopian mustard</name>
    <name type="synonym">Abyssinian cabbage</name>
    <dbReference type="NCBI Taxonomy" id="52824"/>
    <lineage>
        <taxon>Eukaryota</taxon>
        <taxon>Viridiplantae</taxon>
        <taxon>Streptophyta</taxon>
        <taxon>Embryophyta</taxon>
        <taxon>Tracheophyta</taxon>
        <taxon>Spermatophyta</taxon>
        <taxon>Magnoliopsida</taxon>
        <taxon>eudicotyledons</taxon>
        <taxon>Gunneridae</taxon>
        <taxon>Pentapetalae</taxon>
        <taxon>rosids</taxon>
        <taxon>malvids</taxon>
        <taxon>Brassicales</taxon>
        <taxon>Brassicaceae</taxon>
        <taxon>Brassiceae</taxon>
        <taxon>Brassica</taxon>
    </lineage>
</organism>
<dbReference type="Gene3D" id="1.25.40.10">
    <property type="entry name" value="Tetratricopeptide repeat domain"/>
    <property type="match status" value="4"/>
</dbReference>
<feature type="repeat" description="PPR" evidence="3">
    <location>
        <begin position="173"/>
        <end position="207"/>
    </location>
</feature>
<dbReference type="Pfam" id="PF13041">
    <property type="entry name" value="PPR_2"/>
    <property type="match status" value="3"/>
</dbReference>
<evidence type="ECO:0000256" key="1">
    <source>
        <dbReference type="ARBA" id="ARBA00007626"/>
    </source>
</evidence>
<feature type="repeat" description="PPR" evidence="3">
    <location>
        <begin position="208"/>
        <end position="242"/>
    </location>
</feature>
<dbReference type="InterPro" id="IPR050667">
    <property type="entry name" value="PPR-containing_protein"/>
</dbReference>
<keyword evidence="2" id="KW-0677">Repeat</keyword>
<evidence type="ECO:0000256" key="2">
    <source>
        <dbReference type="ARBA" id="ARBA00022737"/>
    </source>
</evidence>
<gene>
    <name evidence="4" type="ORF">Bca52824_089325</name>
</gene>
<protein>
    <recommendedName>
        <fullName evidence="6">Pentatricopeptide repeat-containing protein</fullName>
    </recommendedName>
</protein>
<feature type="repeat" description="PPR" evidence="3">
    <location>
        <begin position="471"/>
        <end position="505"/>
    </location>
</feature>
<feature type="repeat" description="PPR" evidence="3">
    <location>
        <begin position="436"/>
        <end position="470"/>
    </location>
</feature>